<evidence type="ECO:0000313" key="2">
    <source>
        <dbReference type="Proteomes" id="UP000018727"/>
    </source>
</evidence>
<dbReference type="AlphaFoldDB" id="V8CHP3"/>
<reference evidence="1 2" key="1">
    <citation type="submission" date="2013-10" db="EMBL/GenBank/DDBJ databases">
        <title>The Genome Sequence of Prevotella nigrescens CC14M.</title>
        <authorList>
            <consortium name="The Broad Institute Genomics Platform"/>
            <person name="Earl A."/>
            <person name="Allen-Vercoe E."/>
            <person name="Daigneault M."/>
            <person name="Young S.K."/>
            <person name="Zeng Q."/>
            <person name="Gargeya S."/>
            <person name="Fitzgerald M."/>
            <person name="Abouelleil A."/>
            <person name="Alvarado L."/>
            <person name="Chapman S.B."/>
            <person name="Gainer-Dewar J."/>
            <person name="Goldberg J."/>
            <person name="Griggs A."/>
            <person name="Gujja S."/>
            <person name="Hansen M."/>
            <person name="Howarth C."/>
            <person name="Imamovic A."/>
            <person name="Ireland A."/>
            <person name="Larimer J."/>
            <person name="McCowan C."/>
            <person name="Murphy C."/>
            <person name="Pearson M."/>
            <person name="Poon T.W."/>
            <person name="Priest M."/>
            <person name="Roberts A."/>
            <person name="Saif S."/>
            <person name="Shea T."/>
            <person name="Sykes S."/>
            <person name="Wortman J."/>
            <person name="Nusbaum C."/>
            <person name="Birren B."/>
        </authorList>
    </citation>
    <scope>NUCLEOTIDE SEQUENCE [LARGE SCALE GENOMIC DNA]</scope>
    <source>
        <strain evidence="1 2">CC14M</strain>
    </source>
</reference>
<dbReference type="EMBL" id="AZJH01000038">
    <property type="protein sequence ID" value="ETD26261.1"/>
    <property type="molecule type" value="Genomic_DNA"/>
</dbReference>
<name>V8CHP3_9BACT</name>
<evidence type="ECO:0000313" key="1">
    <source>
        <dbReference type="EMBL" id="ETD26261.1"/>
    </source>
</evidence>
<dbReference type="Proteomes" id="UP000018727">
    <property type="component" value="Unassembled WGS sequence"/>
</dbReference>
<gene>
    <name evidence="1" type="ORF">HMPREF1173_02338</name>
</gene>
<keyword evidence="2" id="KW-1185">Reference proteome</keyword>
<sequence length="52" mass="6289">MHEYDIVMDFIRKTVYLLGTALYKINHVQNEILQRKISNTILAFNVHNYLFF</sequence>
<protein>
    <submittedName>
        <fullName evidence="1">Uncharacterized protein</fullName>
    </submittedName>
</protein>
<dbReference type="HOGENOM" id="CLU_3083258_0_0_10"/>
<proteinExistence type="predicted"/>
<organism evidence="1 2">
    <name type="scientific">Prevotella nigrescens CC14M</name>
    <dbReference type="NCBI Taxonomy" id="1073366"/>
    <lineage>
        <taxon>Bacteria</taxon>
        <taxon>Pseudomonadati</taxon>
        <taxon>Bacteroidota</taxon>
        <taxon>Bacteroidia</taxon>
        <taxon>Bacteroidales</taxon>
        <taxon>Prevotellaceae</taxon>
        <taxon>Prevotella</taxon>
    </lineage>
</organism>
<accession>V8CHP3</accession>
<comment type="caution">
    <text evidence="1">The sequence shown here is derived from an EMBL/GenBank/DDBJ whole genome shotgun (WGS) entry which is preliminary data.</text>
</comment>